<dbReference type="OrthoDB" id="7173889at2"/>
<organism evidence="2 3">
    <name type="scientific">Caenispirillum bisanense</name>
    <dbReference type="NCBI Taxonomy" id="414052"/>
    <lineage>
        <taxon>Bacteria</taxon>
        <taxon>Pseudomonadati</taxon>
        <taxon>Pseudomonadota</taxon>
        <taxon>Alphaproteobacteria</taxon>
        <taxon>Rhodospirillales</taxon>
        <taxon>Novispirillaceae</taxon>
        <taxon>Caenispirillum</taxon>
    </lineage>
</organism>
<dbReference type="Pfam" id="PF13770">
    <property type="entry name" value="DUF4169"/>
    <property type="match status" value="1"/>
</dbReference>
<gene>
    <name evidence="2" type="ORF">SAMN05421508_1115</name>
</gene>
<name>A0A286GWU0_9PROT</name>
<proteinExistence type="predicted"/>
<dbReference type="Proteomes" id="UP000219621">
    <property type="component" value="Unassembled WGS sequence"/>
</dbReference>
<evidence type="ECO:0000313" key="3">
    <source>
        <dbReference type="Proteomes" id="UP000219621"/>
    </source>
</evidence>
<accession>A0A286GWU0</accession>
<reference evidence="2 3" key="1">
    <citation type="submission" date="2017-09" db="EMBL/GenBank/DDBJ databases">
        <authorList>
            <person name="Ehlers B."/>
            <person name="Leendertz F.H."/>
        </authorList>
    </citation>
    <scope>NUCLEOTIDE SEQUENCE [LARGE SCALE GENOMIC DNA]</scope>
    <source>
        <strain evidence="2 3">USBA 140</strain>
    </source>
</reference>
<feature type="compositionally biased region" description="Basic and acidic residues" evidence="1">
    <location>
        <begin position="17"/>
        <end position="58"/>
    </location>
</feature>
<keyword evidence="3" id="KW-1185">Reference proteome</keyword>
<feature type="region of interest" description="Disordered" evidence="1">
    <location>
        <begin position="1"/>
        <end position="69"/>
    </location>
</feature>
<dbReference type="RefSeq" id="WP_097280994.1">
    <property type="nucleotide sequence ID" value="NZ_OCNJ01000011.1"/>
</dbReference>
<dbReference type="InterPro" id="IPR025227">
    <property type="entry name" value="DUF4169"/>
</dbReference>
<dbReference type="AlphaFoldDB" id="A0A286GWU0"/>
<dbReference type="EMBL" id="OCNJ01000011">
    <property type="protein sequence ID" value="SOD99971.1"/>
    <property type="molecule type" value="Genomic_DNA"/>
</dbReference>
<sequence length="69" mass="7921">MAEIINLREARKRKARAEKEKQAADNRIRFGRTKAERRLGDLEKSRTDRDLDGKRLADDPPEDDGAGSR</sequence>
<evidence type="ECO:0000256" key="1">
    <source>
        <dbReference type="SAM" id="MobiDB-lite"/>
    </source>
</evidence>
<evidence type="ECO:0000313" key="2">
    <source>
        <dbReference type="EMBL" id="SOD99971.1"/>
    </source>
</evidence>
<evidence type="ECO:0008006" key="4">
    <source>
        <dbReference type="Google" id="ProtNLM"/>
    </source>
</evidence>
<protein>
    <recommendedName>
        <fullName evidence="4">DUF4169 domain-containing protein</fullName>
    </recommendedName>
</protein>
<feature type="compositionally biased region" description="Acidic residues" evidence="1">
    <location>
        <begin position="59"/>
        <end position="69"/>
    </location>
</feature>